<dbReference type="InterPro" id="IPR027413">
    <property type="entry name" value="GROEL-like_equatorial_sf"/>
</dbReference>
<protein>
    <recommendedName>
        <fullName evidence="7">60 kDa chaperonin</fullName>
    </recommendedName>
</protein>
<comment type="subunit">
    <text evidence="7">Forms a cylinder of 14 subunits composed of two heptameric rings stacked back-to-back. Interacts with the co-chaperonin GroES.</text>
</comment>
<dbReference type="AlphaFoldDB" id="A0AA34RCH3"/>
<dbReference type="FunFam" id="3.50.7.10:FF:000001">
    <property type="entry name" value="60 kDa chaperonin"/>
    <property type="match status" value="1"/>
</dbReference>
<dbReference type="Gene3D" id="3.50.7.10">
    <property type="entry name" value="GroEL"/>
    <property type="match status" value="1"/>
</dbReference>
<gene>
    <name evidence="8" type="ordered locus">G5S_0135</name>
</gene>
<evidence type="ECO:0000313" key="9">
    <source>
        <dbReference type="Proteomes" id="UP000008305"/>
    </source>
</evidence>
<dbReference type="NCBIfam" id="NF038369">
    <property type="entry name" value="GroEL3_Chlamy"/>
    <property type="match status" value="1"/>
</dbReference>
<name>A0AA34RCH3_CHLPE</name>
<evidence type="ECO:0000256" key="1">
    <source>
        <dbReference type="ARBA" id="ARBA00006607"/>
    </source>
</evidence>
<keyword evidence="8" id="KW-0346">Stress response</keyword>
<dbReference type="GO" id="GO:0042026">
    <property type="term" value="P:protein refolding"/>
    <property type="evidence" value="ECO:0007669"/>
    <property type="project" value="InterPro"/>
</dbReference>
<evidence type="ECO:0000256" key="6">
    <source>
        <dbReference type="RuleBase" id="RU000418"/>
    </source>
</evidence>
<dbReference type="GO" id="GO:0005524">
    <property type="term" value="F:ATP binding"/>
    <property type="evidence" value="ECO:0007669"/>
    <property type="project" value="UniProtKB-KW"/>
</dbReference>
<organism evidence="8 9">
    <name type="scientific">Chlamydia pecorum (strain ATCC VR-628 / DSM 29919 / E58)</name>
    <name type="common">Chlamydophila pecorum</name>
    <dbReference type="NCBI Taxonomy" id="331635"/>
    <lineage>
        <taxon>Bacteria</taxon>
        <taxon>Pseudomonadati</taxon>
        <taxon>Chlamydiota</taxon>
        <taxon>Chlamydiia</taxon>
        <taxon>Chlamydiales</taxon>
        <taxon>Chlamydiaceae</taxon>
        <taxon>Chlamydia/Chlamydophila group</taxon>
        <taxon>Chlamydia</taxon>
    </lineage>
</organism>
<dbReference type="GO" id="GO:0016853">
    <property type="term" value="F:isomerase activity"/>
    <property type="evidence" value="ECO:0007669"/>
    <property type="project" value="UniProtKB-KW"/>
</dbReference>
<sequence>MSDQGKLSNCEVDKKLFLGIKKVYDVAKKFYGPRLIPSSLTFLEERGYSVLSHMTLEDPHENAGADFAKAMANAIHKKHLDGATTGLILLYSILKESYVFINQGLSTYKLSLALQKKSSQLLEHLHTYSWPVKDPKKIKDLVLTALRYPSIAENISSAVAAIGPSGCISTTRSYQIDLQVTQGIKIDFGYTSTYFISDPLSRTTTLSFPYILILDQKISSIHRILLLLKEISQNHKHLLIFCEDIDKDVLATLIVNKLRKLLQVTVVTIPELSTKRQNLAKDLALFTGTHVYSQDADLSMTMLGSCASAEISETQTLLIYGQHVPEVLALKIRQLDEEIRTTTSPEEKLALLERKQRLQGSLVLITTKEETEPLYTLGLRLANSAKEHGYLPGGGVSLLYASLSLDKDSLSTEELAATHILQTACRAPLEQLILNSQADCDVVINKLKSLATASMGFNVLSQEIEDLIAGGVLDSLATISTALSCATETAITVFSSKVIT</sequence>
<comment type="function">
    <text evidence="7">Together with its co-chaperonin GroES, plays an essential role in assisting protein folding. The GroEL-GroES system forms a nano-cage that allows encapsulation of the non-native substrate proteins and provides a physical environment optimized to promote and accelerate protein folding.</text>
</comment>
<keyword evidence="2" id="KW-0547">Nucleotide-binding</keyword>
<evidence type="ECO:0000256" key="3">
    <source>
        <dbReference type="ARBA" id="ARBA00022840"/>
    </source>
</evidence>
<keyword evidence="4" id="KW-0143">Chaperone</keyword>
<accession>A0AA34RCH3</accession>
<evidence type="ECO:0000256" key="2">
    <source>
        <dbReference type="ARBA" id="ARBA00022741"/>
    </source>
</evidence>
<dbReference type="KEGG" id="cpm:G5S_0135"/>
<dbReference type="InterPro" id="IPR001844">
    <property type="entry name" value="Cpn60/GroEL"/>
</dbReference>
<keyword evidence="9" id="KW-1185">Reference proteome</keyword>
<evidence type="ECO:0000256" key="4">
    <source>
        <dbReference type="ARBA" id="ARBA00023186"/>
    </source>
</evidence>
<evidence type="ECO:0000256" key="7">
    <source>
        <dbReference type="RuleBase" id="RU000419"/>
    </source>
</evidence>
<dbReference type="InterPro" id="IPR027410">
    <property type="entry name" value="TCP-1-like_intermed_sf"/>
</dbReference>
<dbReference type="PANTHER" id="PTHR45633">
    <property type="entry name" value="60 KDA HEAT SHOCK PROTEIN, MITOCHONDRIAL"/>
    <property type="match status" value="1"/>
</dbReference>
<evidence type="ECO:0000313" key="8">
    <source>
        <dbReference type="EMBL" id="AEB41161.1"/>
    </source>
</evidence>
<dbReference type="RefSeq" id="WP_013712239.1">
    <property type="nucleotide sequence ID" value="NC_015408.1"/>
</dbReference>
<dbReference type="Pfam" id="PF00118">
    <property type="entry name" value="Cpn60_TCP1"/>
    <property type="match status" value="1"/>
</dbReference>
<evidence type="ECO:0000256" key="5">
    <source>
        <dbReference type="ARBA" id="ARBA00023235"/>
    </source>
</evidence>
<dbReference type="GO" id="GO:0140662">
    <property type="term" value="F:ATP-dependent protein folding chaperone"/>
    <property type="evidence" value="ECO:0007669"/>
    <property type="project" value="InterPro"/>
</dbReference>
<dbReference type="Gene3D" id="3.30.260.10">
    <property type="entry name" value="TCP-1-like chaperonin intermediate domain"/>
    <property type="match status" value="1"/>
</dbReference>
<dbReference type="EMBL" id="CP002608">
    <property type="protein sequence ID" value="AEB41161.1"/>
    <property type="molecule type" value="Genomic_DNA"/>
</dbReference>
<comment type="similarity">
    <text evidence="1 6">Belongs to the chaperonin (HSP60) family.</text>
</comment>
<dbReference type="SUPFAM" id="SSF52029">
    <property type="entry name" value="GroEL apical domain-like"/>
    <property type="match status" value="1"/>
</dbReference>
<dbReference type="InterPro" id="IPR002423">
    <property type="entry name" value="Cpn60/GroEL/TCP-1"/>
</dbReference>
<dbReference type="Proteomes" id="UP000008305">
    <property type="component" value="Chromosome"/>
</dbReference>
<dbReference type="Gene3D" id="1.10.560.10">
    <property type="entry name" value="GroEL-like equatorial domain"/>
    <property type="match status" value="1"/>
</dbReference>
<reference evidence="8 9" key="1">
    <citation type="journal article" date="2011" name="J. Bacteriol.">
        <title>Genome sequence of the obligate intracellular animal pathogen Chlamydia pecorum E58.</title>
        <authorList>
            <person name="Mojica S."/>
            <person name="Huot Creasy H."/>
            <person name="Daugherty S."/>
            <person name="Read T.D."/>
            <person name="Kim T."/>
            <person name="Kaltenboeck B."/>
            <person name="Bavoil P."/>
            <person name="Myers G.S."/>
        </authorList>
    </citation>
    <scope>NUCLEOTIDE SEQUENCE [LARGE SCALE GENOMIC DNA]</scope>
    <source>
        <strain evidence="8 9">E58</strain>
    </source>
</reference>
<proteinExistence type="inferred from homology"/>
<keyword evidence="3" id="KW-0067">ATP-binding</keyword>
<dbReference type="InterPro" id="IPR027409">
    <property type="entry name" value="GroEL-like_apical_dom_sf"/>
</dbReference>
<dbReference type="SUPFAM" id="SSF48592">
    <property type="entry name" value="GroEL equatorial domain-like"/>
    <property type="match status" value="1"/>
</dbReference>
<keyword evidence="5" id="KW-0413">Isomerase</keyword>
<dbReference type="PRINTS" id="PR00298">
    <property type="entry name" value="CHAPERONIN60"/>
</dbReference>